<protein>
    <recommendedName>
        <fullName evidence="3">Peptidase S9 prolyl oligopeptidase catalytic domain-containing protein</fullName>
    </recommendedName>
</protein>
<evidence type="ECO:0000313" key="2">
    <source>
        <dbReference type="Proteomes" id="UP000218775"/>
    </source>
</evidence>
<organism evidence="1 2">
    <name type="scientific">Aerophobetes bacterium</name>
    <dbReference type="NCBI Taxonomy" id="2030807"/>
    <lineage>
        <taxon>Bacteria</taxon>
        <taxon>Candidatus Aerophobota</taxon>
    </lineage>
</organism>
<reference evidence="2" key="1">
    <citation type="submission" date="2017-08" db="EMBL/GenBank/DDBJ databases">
        <title>A dynamic microbial community with high functional redundancy inhabits the cold, oxic subseafloor aquifer.</title>
        <authorList>
            <person name="Tully B.J."/>
            <person name="Wheat C.G."/>
            <person name="Glazer B.T."/>
            <person name="Huber J.A."/>
        </authorList>
    </citation>
    <scope>NUCLEOTIDE SEQUENCE [LARGE SCALE GENOMIC DNA]</scope>
</reference>
<evidence type="ECO:0008006" key="3">
    <source>
        <dbReference type="Google" id="ProtNLM"/>
    </source>
</evidence>
<dbReference type="AlphaFoldDB" id="A0A2A4X8F0"/>
<dbReference type="SUPFAM" id="SSF53474">
    <property type="entry name" value="alpha/beta-Hydrolases"/>
    <property type="match status" value="1"/>
</dbReference>
<evidence type="ECO:0000313" key="1">
    <source>
        <dbReference type="EMBL" id="PCI78591.1"/>
    </source>
</evidence>
<proteinExistence type="predicted"/>
<name>A0A2A4X8F0_UNCAE</name>
<gene>
    <name evidence="1" type="ORF">COB21_00445</name>
</gene>
<accession>A0A2A4X8F0</accession>
<comment type="caution">
    <text evidence="1">The sequence shown here is derived from an EMBL/GenBank/DDBJ whole genome shotgun (WGS) entry which is preliminary data.</text>
</comment>
<dbReference type="Proteomes" id="UP000218775">
    <property type="component" value="Unassembled WGS sequence"/>
</dbReference>
<dbReference type="EMBL" id="NVUK01000003">
    <property type="protein sequence ID" value="PCI78591.1"/>
    <property type="molecule type" value="Genomic_DNA"/>
</dbReference>
<dbReference type="InterPro" id="IPR029058">
    <property type="entry name" value="AB_hydrolase_fold"/>
</dbReference>
<sequence length="259" mass="28236">MLEQIHIPGCKAACFYTGPPLSQGAMPALIYFSISAKDSLCLPPFNSPATLLNLSKIRIFSFTLPFHGDMGASHNQPGHVSPEKAIGAWADAFARNEDPLKPFISEINLAINTLHAQGSISTGKLFIAGLSRGAFIATLLAATNPLINHVLGFAPLIDLSGTQEFSALKESSALKEYDLRNLTEQIYSKNFRFYIGNADARVNTRKSFDFIYACTKKALSHKIRSAPFELIVYPSIGRDGHGTPEPIFSSGAKWIESFL</sequence>
<dbReference type="Gene3D" id="3.40.50.1820">
    <property type="entry name" value="alpha/beta hydrolase"/>
    <property type="match status" value="1"/>
</dbReference>